<dbReference type="InterPro" id="IPR039426">
    <property type="entry name" value="TonB-dep_rcpt-like"/>
</dbReference>
<dbReference type="RefSeq" id="WP_205723112.1">
    <property type="nucleotide sequence ID" value="NZ_CP070608.1"/>
</dbReference>
<dbReference type="InterPro" id="IPR036942">
    <property type="entry name" value="Beta-barrel_TonB_sf"/>
</dbReference>
<sequence length="1084" mass="120177">MKQILHRLLVIPFLIGVSFVAYSQGVTSSSMNGRVTDNSGEPLPGANIVAVHTPSGTTYGTISNIDGYYTLANMRTGGPYKVTVSFVGYDTQVIEGINLVLGEKRNLNFTLNDNAETLAEVVITAQTDEVINSGRTGAATNVSTETINQNPSINRSIEDFVRLTPQAASGVGNGGVSIAGSNSRYNNITIDGAVNNDAFGLNSDGLPGSSSGAEPISLDAIEEISILVAPYDVTKGSFTGGGINAVTRSGTNDIEGSAYYFVRNENLAGKTIGDDPQKQSPFFNRQYGARIGGPIIKDKLFYFVNVEREVAETPNQIRLVSQSELDAFGGDVPANVSNISIEDAQSVRNYLQNNFGYDPGGFGSLVPERQNTKIFGKLDYNINKDHQISFRHSYLKATDENISRSQNSLEFENNGYLNDVVSNSSILELRSRLSDNASNNLIIGYTSINRERNLDDYGPLFPMVEIDTDNGTTLIAGSQRSSVGNELRQGIAQLTNNFTLFKNKHTFTFGTHNEMFDIFNSFVNRYPGHYEYDGLDNFLNNDLGPNGRFRVRYSLDYFNDRFQPVDLRFLQTGWYVQDEFQATEKLRLTAGLRVDIPLFLDEPNANPLFAQEFGRNVQDVPSGQLLWSPRFGFNYDVNGDQSLQVRGGLGIFTGRVPFVWISNAYTNSGATTSLVDVRINRGGDNVPLYPDGNRTYEYFIADQLGVDVNDPAVRQEIESRQSNAPTSQIDVLDEDLKLPQNFRMNLAVDTKLPWGLTATFEAIYSKTINAIQYQNLQLGTPDGSIPTEAGRPTFSNNQINDNFRDVFLLTNTNEGHQYSFTGQLNKSWSNNLSAMLAYTYGVSKDANGGTHTTANSGWEFNPTPGNPNTVDLSYSVWDLRHRIVGNVNYRKEYANFAATSIGVFFSAQSGSPFTFMVNGDLNGDGSFGNDQAYIPRDQSEILFGSGGVPADAATQAQQWAELNAFIERDDYLKENRGKIAERNGARTPWTALIDLRLMQEFKVLDKNRLQFTMDIENVANFLNNEWGRQYDVRFNTYNLLQFTGFDSASGRPVYNYSDRPEAWTINNAPSIWRMQLGVRYIFGN</sequence>
<dbReference type="AlphaFoldDB" id="A0A974WN97"/>
<dbReference type="GO" id="GO:0015344">
    <property type="term" value="F:siderophore uptake transmembrane transporter activity"/>
    <property type="evidence" value="ECO:0007669"/>
    <property type="project" value="TreeGrafter"/>
</dbReference>
<evidence type="ECO:0000313" key="9">
    <source>
        <dbReference type="EMBL" id="QSE98598.1"/>
    </source>
</evidence>
<keyword evidence="10" id="KW-1185">Reference proteome</keyword>
<evidence type="ECO:0000259" key="8">
    <source>
        <dbReference type="Pfam" id="PF25183"/>
    </source>
</evidence>
<dbReference type="GO" id="GO:0009279">
    <property type="term" value="C:cell outer membrane"/>
    <property type="evidence" value="ECO:0007669"/>
    <property type="project" value="UniProtKB-SubCell"/>
</dbReference>
<dbReference type="Pfam" id="PF25183">
    <property type="entry name" value="OMP_b-brl_4"/>
    <property type="match status" value="1"/>
</dbReference>
<dbReference type="SUPFAM" id="SSF49464">
    <property type="entry name" value="Carboxypeptidase regulatory domain-like"/>
    <property type="match status" value="1"/>
</dbReference>
<evidence type="ECO:0000256" key="5">
    <source>
        <dbReference type="ARBA" id="ARBA00023136"/>
    </source>
</evidence>
<dbReference type="InterPro" id="IPR037066">
    <property type="entry name" value="Plug_dom_sf"/>
</dbReference>
<dbReference type="Gene3D" id="2.40.170.20">
    <property type="entry name" value="TonB-dependent receptor, beta-barrel domain"/>
    <property type="match status" value="1"/>
</dbReference>
<dbReference type="InterPro" id="IPR057601">
    <property type="entry name" value="Oar-like_b-barrel"/>
</dbReference>
<dbReference type="EMBL" id="CP070608">
    <property type="protein sequence ID" value="QSE98598.1"/>
    <property type="molecule type" value="Genomic_DNA"/>
</dbReference>
<keyword evidence="9" id="KW-0645">Protease</keyword>
<dbReference type="KEGG" id="fuv:JR347_05835"/>
<evidence type="ECO:0000256" key="2">
    <source>
        <dbReference type="ARBA" id="ARBA00022448"/>
    </source>
</evidence>
<dbReference type="PANTHER" id="PTHR30069:SF46">
    <property type="entry name" value="OAR PROTEIN"/>
    <property type="match status" value="1"/>
</dbReference>
<keyword evidence="2" id="KW-0813">Transport</keyword>
<dbReference type="Pfam" id="PF07715">
    <property type="entry name" value="Plug"/>
    <property type="match status" value="1"/>
</dbReference>
<evidence type="ECO:0000256" key="3">
    <source>
        <dbReference type="ARBA" id="ARBA00022452"/>
    </source>
</evidence>
<evidence type="ECO:0000259" key="7">
    <source>
        <dbReference type="Pfam" id="PF07715"/>
    </source>
</evidence>
<dbReference type="GO" id="GO:0004180">
    <property type="term" value="F:carboxypeptidase activity"/>
    <property type="evidence" value="ECO:0007669"/>
    <property type="project" value="UniProtKB-KW"/>
</dbReference>
<dbReference type="InterPro" id="IPR012910">
    <property type="entry name" value="Plug_dom"/>
</dbReference>
<organism evidence="9 10">
    <name type="scientific">Fulvivirga lutea</name>
    <dbReference type="NCBI Taxonomy" id="2810512"/>
    <lineage>
        <taxon>Bacteria</taxon>
        <taxon>Pseudomonadati</taxon>
        <taxon>Bacteroidota</taxon>
        <taxon>Cytophagia</taxon>
        <taxon>Cytophagales</taxon>
        <taxon>Fulvivirgaceae</taxon>
        <taxon>Fulvivirga</taxon>
    </lineage>
</organism>
<dbReference type="InterPro" id="IPR008969">
    <property type="entry name" value="CarboxyPept-like_regulatory"/>
</dbReference>
<feature type="domain" description="TonB-dependent transporter Oar-like beta-barrel" evidence="8">
    <location>
        <begin position="246"/>
        <end position="1021"/>
    </location>
</feature>
<keyword evidence="5" id="KW-0472">Membrane</keyword>
<protein>
    <submittedName>
        <fullName evidence="9">Carboxypeptidase regulatory-like domain-containing protein</fullName>
    </submittedName>
</protein>
<comment type="subcellular location">
    <subcellularLocation>
        <location evidence="1">Cell outer membrane</location>
        <topology evidence="1">Multi-pass membrane protein</topology>
    </subcellularLocation>
</comment>
<dbReference type="PANTHER" id="PTHR30069">
    <property type="entry name" value="TONB-DEPENDENT OUTER MEMBRANE RECEPTOR"/>
    <property type="match status" value="1"/>
</dbReference>
<proteinExistence type="predicted"/>
<dbReference type="Proteomes" id="UP000662783">
    <property type="component" value="Chromosome"/>
</dbReference>
<evidence type="ECO:0000256" key="6">
    <source>
        <dbReference type="ARBA" id="ARBA00023237"/>
    </source>
</evidence>
<dbReference type="Pfam" id="PF13620">
    <property type="entry name" value="CarboxypepD_reg"/>
    <property type="match status" value="1"/>
</dbReference>
<dbReference type="Gene3D" id="2.170.130.10">
    <property type="entry name" value="TonB-dependent receptor, plug domain"/>
    <property type="match status" value="1"/>
</dbReference>
<keyword evidence="9" id="KW-0378">Hydrolase</keyword>
<accession>A0A974WN97</accession>
<dbReference type="GO" id="GO:0044718">
    <property type="term" value="P:siderophore transmembrane transport"/>
    <property type="evidence" value="ECO:0007669"/>
    <property type="project" value="TreeGrafter"/>
</dbReference>
<reference evidence="9" key="1">
    <citation type="submission" date="2021-02" db="EMBL/GenBank/DDBJ databases">
        <title>Fulvivirga sp. S481 isolated from sea water.</title>
        <authorList>
            <person name="Bae S.S."/>
            <person name="Baek K."/>
        </authorList>
    </citation>
    <scope>NUCLEOTIDE SEQUENCE</scope>
    <source>
        <strain evidence="9">S481</strain>
    </source>
</reference>
<dbReference type="Gene3D" id="2.60.40.1120">
    <property type="entry name" value="Carboxypeptidase-like, regulatory domain"/>
    <property type="match status" value="1"/>
</dbReference>
<gene>
    <name evidence="9" type="ORF">JR347_05835</name>
</gene>
<dbReference type="SUPFAM" id="SSF56935">
    <property type="entry name" value="Porins"/>
    <property type="match status" value="1"/>
</dbReference>
<evidence type="ECO:0000313" key="10">
    <source>
        <dbReference type="Proteomes" id="UP000662783"/>
    </source>
</evidence>
<name>A0A974WN97_9BACT</name>
<keyword evidence="9" id="KW-0121">Carboxypeptidase</keyword>
<keyword evidence="4" id="KW-0812">Transmembrane</keyword>
<keyword evidence="6" id="KW-0998">Cell outer membrane</keyword>
<keyword evidence="3" id="KW-1134">Transmembrane beta strand</keyword>
<evidence type="ECO:0000256" key="4">
    <source>
        <dbReference type="ARBA" id="ARBA00022692"/>
    </source>
</evidence>
<evidence type="ECO:0000256" key="1">
    <source>
        <dbReference type="ARBA" id="ARBA00004571"/>
    </source>
</evidence>
<feature type="domain" description="TonB-dependent receptor plug" evidence="7">
    <location>
        <begin position="136"/>
        <end position="243"/>
    </location>
</feature>